<dbReference type="PROSITE" id="PS50893">
    <property type="entry name" value="ABC_TRANSPORTER_2"/>
    <property type="match status" value="1"/>
</dbReference>
<dbReference type="SMART" id="SM00382">
    <property type="entry name" value="AAA"/>
    <property type="match status" value="1"/>
</dbReference>
<evidence type="ECO:0000256" key="3">
    <source>
        <dbReference type="ARBA" id="ARBA00022840"/>
    </source>
</evidence>
<dbReference type="PANTHER" id="PTHR42781:SF4">
    <property type="entry name" value="SPERMIDINE_PUTRESCINE IMPORT ATP-BINDING PROTEIN POTA"/>
    <property type="match status" value="1"/>
</dbReference>
<dbReference type="InterPro" id="IPR027417">
    <property type="entry name" value="P-loop_NTPase"/>
</dbReference>
<accession>A0A0U3UI77</accession>
<dbReference type="Pfam" id="PF00005">
    <property type="entry name" value="ABC_tran"/>
    <property type="match status" value="1"/>
</dbReference>
<name>A0A0U3UI77_9BACT</name>
<organism evidence="5">
    <name type="scientific">uncultured bacterium 51</name>
    <dbReference type="NCBI Taxonomy" id="1748279"/>
    <lineage>
        <taxon>Bacteria</taxon>
        <taxon>environmental samples</taxon>
    </lineage>
</organism>
<dbReference type="PROSITE" id="PS00211">
    <property type="entry name" value="ABC_TRANSPORTER_1"/>
    <property type="match status" value="1"/>
</dbReference>
<dbReference type="GO" id="GO:0016887">
    <property type="term" value="F:ATP hydrolysis activity"/>
    <property type="evidence" value="ECO:0007669"/>
    <property type="project" value="InterPro"/>
</dbReference>
<evidence type="ECO:0000259" key="4">
    <source>
        <dbReference type="PROSITE" id="PS50893"/>
    </source>
</evidence>
<dbReference type="InterPro" id="IPR017871">
    <property type="entry name" value="ABC_transporter-like_CS"/>
</dbReference>
<dbReference type="Gene3D" id="3.40.50.300">
    <property type="entry name" value="P-loop containing nucleotide triphosphate hydrolases"/>
    <property type="match status" value="1"/>
</dbReference>
<dbReference type="GO" id="GO:0005524">
    <property type="term" value="F:ATP binding"/>
    <property type="evidence" value="ECO:0007669"/>
    <property type="project" value="UniProtKB-KW"/>
</dbReference>
<evidence type="ECO:0000313" key="5">
    <source>
        <dbReference type="EMBL" id="ALV86671.1"/>
    </source>
</evidence>
<dbReference type="AlphaFoldDB" id="A0A0U3UI77"/>
<dbReference type="PANTHER" id="PTHR42781">
    <property type="entry name" value="SPERMIDINE/PUTRESCINE IMPORT ATP-BINDING PROTEIN POTA"/>
    <property type="match status" value="1"/>
</dbReference>
<keyword evidence="2" id="KW-0547">Nucleotide-binding</keyword>
<dbReference type="SUPFAM" id="SSF52540">
    <property type="entry name" value="P-loop containing nucleoside triphosphate hydrolases"/>
    <property type="match status" value="1"/>
</dbReference>
<keyword evidence="1" id="KW-0813">Transport</keyword>
<reference evidence="5" key="1">
    <citation type="submission" date="2015-10" db="EMBL/GenBank/DDBJ databases">
        <title>Biosynthesis of SCL-MCL polyhydroxyalkanoates by metagenomic clones in Pseudomonas putida.</title>
        <authorList>
            <person name="Cheng J."/>
            <person name="Charles T.C."/>
        </authorList>
    </citation>
    <scope>NUCLEOTIDE SEQUENCE</scope>
</reference>
<dbReference type="InterPro" id="IPR003593">
    <property type="entry name" value="AAA+_ATPase"/>
</dbReference>
<dbReference type="EMBL" id="KT944272">
    <property type="protein sequence ID" value="ALV86671.1"/>
    <property type="molecule type" value="Genomic_DNA"/>
</dbReference>
<dbReference type="InterPro" id="IPR003439">
    <property type="entry name" value="ABC_transporter-like_ATP-bd"/>
</dbReference>
<protein>
    <submittedName>
        <fullName evidence="5">ABC transporter</fullName>
    </submittedName>
</protein>
<keyword evidence="3" id="KW-0067">ATP-binding</keyword>
<evidence type="ECO:0000256" key="1">
    <source>
        <dbReference type="ARBA" id="ARBA00022448"/>
    </source>
</evidence>
<sequence>MALELLNVSIGVNQRVLLRQLNARVERGDVLAVMGPSGSGKSSLLAWIAGTLEAPFVGTGDVRLGGLSVAATPIQQRRIGLLFQDDLLFPHMSVRDNLLFALPAGAREHRIAAADAALAEAGLEGFGPRLPSSLSGGQRSRVSLLRALLAQPDALLLDEPFSKLDAALRAQMREFTFATLRRRDVPTVLVTHDEADVPPGAQLILLDA</sequence>
<proteinExistence type="predicted"/>
<dbReference type="InterPro" id="IPR050093">
    <property type="entry name" value="ABC_SmlMolc_Importer"/>
</dbReference>
<feature type="domain" description="ABC transporter" evidence="4">
    <location>
        <begin position="3"/>
        <end position="208"/>
    </location>
</feature>
<evidence type="ECO:0000256" key="2">
    <source>
        <dbReference type="ARBA" id="ARBA00022741"/>
    </source>
</evidence>